<dbReference type="InterPro" id="IPR020904">
    <property type="entry name" value="Sc_DH/Rdtase_CS"/>
</dbReference>
<dbReference type="PRINTS" id="PR00081">
    <property type="entry name" value="GDHRDH"/>
</dbReference>
<dbReference type="AlphaFoldDB" id="A0A9X0B291"/>
<dbReference type="RefSeq" id="XP_056585328.1">
    <property type="nucleotide sequence ID" value="XM_056721193.1"/>
</dbReference>
<dbReference type="GO" id="GO:0016616">
    <property type="term" value="F:oxidoreductase activity, acting on the CH-OH group of donors, NAD or NADP as acceptor"/>
    <property type="evidence" value="ECO:0007669"/>
    <property type="project" value="TreeGrafter"/>
</dbReference>
<evidence type="ECO:0000313" key="5">
    <source>
        <dbReference type="Proteomes" id="UP001147752"/>
    </source>
</evidence>
<comment type="caution">
    <text evidence="4">The sequence shown here is derived from an EMBL/GenBank/DDBJ whole genome shotgun (WGS) entry which is preliminary data.</text>
</comment>
<comment type="similarity">
    <text evidence="1">Belongs to the short-chain dehydrogenases/reductases (SDR) family.</text>
</comment>
<protein>
    <submittedName>
        <fullName evidence="4">Uncharacterized protein</fullName>
    </submittedName>
</protein>
<dbReference type="Gene3D" id="3.40.50.720">
    <property type="entry name" value="NAD(P)-binding Rossmann-like Domain"/>
    <property type="match status" value="1"/>
</dbReference>
<dbReference type="PROSITE" id="PS00061">
    <property type="entry name" value="ADH_SHORT"/>
    <property type="match status" value="1"/>
</dbReference>
<keyword evidence="5" id="KW-1185">Reference proteome</keyword>
<keyword evidence="2" id="KW-0521">NADP</keyword>
<dbReference type="PANTHER" id="PTHR44229">
    <property type="entry name" value="15-HYDROXYPROSTAGLANDIN DEHYDROGENASE [NAD(+)]"/>
    <property type="match status" value="1"/>
</dbReference>
<name>A0A9X0B291_9EURO</name>
<evidence type="ECO:0000256" key="2">
    <source>
        <dbReference type="ARBA" id="ARBA00022857"/>
    </source>
</evidence>
<dbReference type="GeneID" id="81460376"/>
<reference evidence="4" key="2">
    <citation type="journal article" date="2023" name="IMA Fungus">
        <title>Comparative genomic study of the Penicillium genus elucidates a diverse pangenome and 15 lateral gene transfer events.</title>
        <authorList>
            <person name="Petersen C."/>
            <person name="Sorensen T."/>
            <person name="Nielsen M.R."/>
            <person name="Sondergaard T.E."/>
            <person name="Sorensen J.L."/>
            <person name="Fitzpatrick D.A."/>
            <person name="Frisvad J.C."/>
            <person name="Nielsen K.L."/>
        </authorList>
    </citation>
    <scope>NUCLEOTIDE SEQUENCE</scope>
    <source>
        <strain evidence="4">IBT 3081</strain>
    </source>
</reference>
<sequence length="272" mass="30378">MSRRVALITGAASGIGLALTKDLVAKGWYVVMADVDEKAGRALSKELGNQVLFQVTDVRSYSQQASLFKTAFEWGENQLDFFAANAGIADTHFLYSQNEEFDENGVLLPLKLDSMEVNLTAVIQGVWLFKHYARRNKTPGGKIVITSSSAGLYPMPTNPVYTATKHALVGLSRALGPVFAKENIQVNAICPAFVPTALCPKDMLERFPKEHITPMSTVLRAYDTFINDGTLHGQTVEISLDHLYFRNKPEYPNESERWLLEDFSSFWEEAYK</sequence>
<dbReference type="InterPro" id="IPR036291">
    <property type="entry name" value="NAD(P)-bd_dom_sf"/>
</dbReference>
<dbReference type="EMBL" id="JAPZBT010000001">
    <property type="protein sequence ID" value="KAJ5385552.1"/>
    <property type="molecule type" value="Genomic_DNA"/>
</dbReference>
<dbReference type="SUPFAM" id="SSF51735">
    <property type="entry name" value="NAD(P)-binding Rossmann-fold domains"/>
    <property type="match status" value="1"/>
</dbReference>
<dbReference type="OrthoDB" id="5371740at2759"/>
<dbReference type="InterPro" id="IPR002347">
    <property type="entry name" value="SDR_fam"/>
</dbReference>
<dbReference type="GO" id="GO:0005737">
    <property type="term" value="C:cytoplasm"/>
    <property type="evidence" value="ECO:0007669"/>
    <property type="project" value="TreeGrafter"/>
</dbReference>
<reference evidence="4" key="1">
    <citation type="submission" date="2022-12" db="EMBL/GenBank/DDBJ databases">
        <authorList>
            <person name="Petersen C."/>
        </authorList>
    </citation>
    <scope>NUCLEOTIDE SEQUENCE</scope>
    <source>
        <strain evidence="4">IBT 3081</strain>
    </source>
</reference>
<gene>
    <name evidence="4" type="ORF">N7517_003463</name>
</gene>
<keyword evidence="3" id="KW-0560">Oxidoreductase</keyword>
<dbReference type="CDD" id="cd05323">
    <property type="entry name" value="ADH_SDR_c_like"/>
    <property type="match status" value="1"/>
</dbReference>
<dbReference type="PANTHER" id="PTHR44229:SF4">
    <property type="entry name" value="15-HYDROXYPROSTAGLANDIN DEHYDROGENASE [NAD(+)]"/>
    <property type="match status" value="1"/>
</dbReference>
<evidence type="ECO:0000313" key="4">
    <source>
        <dbReference type="EMBL" id="KAJ5385552.1"/>
    </source>
</evidence>
<dbReference type="Pfam" id="PF00106">
    <property type="entry name" value="adh_short"/>
    <property type="match status" value="1"/>
</dbReference>
<accession>A0A9X0B291</accession>
<evidence type="ECO:0000256" key="1">
    <source>
        <dbReference type="ARBA" id="ARBA00006484"/>
    </source>
</evidence>
<evidence type="ECO:0000256" key="3">
    <source>
        <dbReference type="ARBA" id="ARBA00023002"/>
    </source>
</evidence>
<organism evidence="4 5">
    <name type="scientific">Penicillium concentricum</name>
    <dbReference type="NCBI Taxonomy" id="293559"/>
    <lineage>
        <taxon>Eukaryota</taxon>
        <taxon>Fungi</taxon>
        <taxon>Dikarya</taxon>
        <taxon>Ascomycota</taxon>
        <taxon>Pezizomycotina</taxon>
        <taxon>Eurotiomycetes</taxon>
        <taxon>Eurotiomycetidae</taxon>
        <taxon>Eurotiales</taxon>
        <taxon>Aspergillaceae</taxon>
        <taxon>Penicillium</taxon>
    </lineage>
</organism>
<proteinExistence type="inferred from homology"/>
<dbReference type="Proteomes" id="UP001147752">
    <property type="component" value="Unassembled WGS sequence"/>
</dbReference>